<dbReference type="PANTHER" id="PTHR43092:SF2">
    <property type="entry name" value="HERCYNYLCYSTEINE SULFOXIDE LYASE"/>
    <property type="match status" value="1"/>
</dbReference>
<dbReference type="RefSeq" id="XP_031946683.1">
    <property type="nucleotide sequence ID" value="XM_032086016.1"/>
</dbReference>
<keyword evidence="1" id="KW-0663">Pyridoxal phosphate</keyword>
<dbReference type="PANTHER" id="PTHR43092">
    <property type="entry name" value="L-CYSTEINE DESULFHYDRASE"/>
    <property type="match status" value="1"/>
</dbReference>
<feature type="domain" description="Aminotransferase class V" evidence="2">
    <location>
        <begin position="43"/>
        <end position="223"/>
    </location>
</feature>
<dbReference type="SUPFAM" id="SSF53383">
    <property type="entry name" value="PLP-dependent transferases"/>
    <property type="match status" value="1"/>
</dbReference>
<evidence type="ECO:0000313" key="4">
    <source>
        <dbReference type="Proteomes" id="UP000325579"/>
    </source>
</evidence>
<dbReference type="Gene3D" id="3.40.640.10">
    <property type="entry name" value="Type I PLP-dependent aspartate aminotransferase-like (Major domain)"/>
    <property type="match status" value="1"/>
</dbReference>
<name>A0A5N7DSH3_9EURO</name>
<dbReference type="Proteomes" id="UP000325579">
    <property type="component" value="Unassembled WGS sequence"/>
</dbReference>
<keyword evidence="4" id="KW-1185">Reference proteome</keyword>
<dbReference type="GO" id="GO:0016740">
    <property type="term" value="F:transferase activity"/>
    <property type="evidence" value="ECO:0007669"/>
    <property type="project" value="UniProtKB-KW"/>
</dbReference>
<proteinExistence type="predicted"/>
<protein>
    <submittedName>
        <fullName evidence="3">Pyridoxal phosphate-dependent transferase</fullName>
    </submittedName>
</protein>
<keyword evidence="3" id="KW-0808">Transferase</keyword>
<dbReference type="InterPro" id="IPR015424">
    <property type="entry name" value="PyrdxlP-dep_Trfase"/>
</dbReference>
<gene>
    <name evidence="3" type="ORF">BDV37DRAFT_278317</name>
</gene>
<reference evidence="3 4" key="1">
    <citation type="submission" date="2019-04" db="EMBL/GenBank/DDBJ databases">
        <authorList>
            <consortium name="DOE Joint Genome Institute"/>
            <person name="Mondo S."/>
            <person name="Kjaerbolling I."/>
            <person name="Vesth T."/>
            <person name="Frisvad J.C."/>
            <person name="Nybo J.L."/>
            <person name="Theobald S."/>
            <person name="Kildgaard S."/>
            <person name="Isbrandt T."/>
            <person name="Kuo A."/>
            <person name="Sato A."/>
            <person name="Lyhne E.K."/>
            <person name="Kogle M.E."/>
            <person name="Wiebenga A."/>
            <person name="Kun R.S."/>
            <person name="Lubbers R.J."/>
            <person name="Makela M.R."/>
            <person name="Barry K."/>
            <person name="Chovatia M."/>
            <person name="Clum A."/>
            <person name="Daum C."/>
            <person name="Haridas S."/>
            <person name="He G."/>
            <person name="LaButti K."/>
            <person name="Lipzen A."/>
            <person name="Riley R."/>
            <person name="Salamov A."/>
            <person name="Simmons B.A."/>
            <person name="Magnuson J.K."/>
            <person name="Henrissat B."/>
            <person name="Mortensen U.H."/>
            <person name="Larsen T.O."/>
            <person name="Devries R.P."/>
            <person name="Grigoriev I.V."/>
            <person name="Machida M."/>
            <person name="Baker S.E."/>
            <person name="Andersen M.R."/>
            <person name="Cantor M.N."/>
            <person name="Hua S.X."/>
        </authorList>
    </citation>
    <scope>NUCLEOTIDE SEQUENCE [LARGE SCALE GENOMIC DNA]</scope>
    <source>
        <strain evidence="3 4">CBS 119388</strain>
    </source>
</reference>
<sequence>MTTPFGHPMREHFLFDANFKNLNHGSFGTYPRAVQTALQQHQQASESRPDHFYRIARPQGIDESRRLVAKLLNIPVNECVFVKNATTGVGTVLRNLAFQAGDAVVYFDTIYGAVEKGLHSLMEASPVVARKVEYQLPVSHEELVRRFRAVVRRARDDGLNVRVAVFDTIVSMPGVRFPFETLVSVCREEGILSLVDGAHGIGHIPLDLGVLRPDFFTSNLHKCVYLSPPPPPPPPPPPFLSVLLEWLFVPRGCAVLHVPLRNQHLIRTTFPTSWGYIPPNQVTTTTTQGKSAFEYLFEQTATTDDTPWLCVPAALQFRAEVCGGEDRIYAYLESLGRSAADIVAHALGTEVMQEPGLQTGEVSQLRRCGLATVRLPIAVADGDGANANARVSGEDGTSSYLQIHSSLVPTVSTWFRDTLFEQYGTFVPVFRHGGWLWTRLSAQVYLEKSDFEWLGGVLRECCERVEREVVGLAKL</sequence>
<dbReference type="GeneID" id="43670707"/>
<dbReference type="AlphaFoldDB" id="A0A5N7DSH3"/>
<dbReference type="InterPro" id="IPR015421">
    <property type="entry name" value="PyrdxlP-dep_Trfase_major"/>
</dbReference>
<dbReference type="Pfam" id="PF00266">
    <property type="entry name" value="Aminotran_5"/>
    <property type="match status" value="1"/>
</dbReference>
<dbReference type="OrthoDB" id="5978656at2759"/>
<organism evidence="3 4">
    <name type="scientific">Aspergillus pseudonomiae</name>
    <dbReference type="NCBI Taxonomy" id="1506151"/>
    <lineage>
        <taxon>Eukaryota</taxon>
        <taxon>Fungi</taxon>
        <taxon>Dikarya</taxon>
        <taxon>Ascomycota</taxon>
        <taxon>Pezizomycotina</taxon>
        <taxon>Eurotiomycetes</taxon>
        <taxon>Eurotiomycetidae</taxon>
        <taxon>Eurotiales</taxon>
        <taxon>Aspergillaceae</taxon>
        <taxon>Aspergillus</taxon>
        <taxon>Aspergillus subgen. Circumdati</taxon>
    </lineage>
</organism>
<dbReference type="EMBL" id="ML736740">
    <property type="protein sequence ID" value="KAE8409364.1"/>
    <property type="molecule type" value="Genomic_DNA"/>
</dbReference>
<dbReference type="InterPro" id="IPR000192">
    <property type="entry name" value="Aminotrans_V_dom"/>
</dbReference>
<accession>A0A5N7DSH3</accession>
<evidence type="ECO:0000259" key="2">
    <source>
        <dbReference type="Pfam" id="PF00266"/>
    </source>
</evidence>
<evidence type="ECO:0000256" key="1">
    <source>
        <dbReference type="ARBA" id="ARBA00022898"/>
    </source>
</evidence>
<evidence type="ECO:0000313" key="3">
    <source>
        <dbReference type="EMBL" id="KAE8409364.1"/>
    </source>
</evidence>